<dbReference type="NCBIfam" id="TIGR00447">
    <property type="entry name" value="pth"/>
    <property type="match status" value="1"/>
</dbReference>
<comment type="similarity">
    <text evidence="5 8 10">Belongs to the PTH family.</text>
</comment>
<dbReference type="GO" id="GO:0005737">
    <property type="term" value="C:cytoplasm"/>
    <property type="evidence" value="ECO:0007669"/>
    <property type="project" value="UniProtKB-SubCell"/>
</dbReference>
<dbReference type="FunFam" id="3.40.50.1470:FF:000001">
    <property type="entry name" value="Peptidyl-tRNA hydrolase"/>
    <property type="match status" value="1"/>
</dbReference>
<dbReference type="InterPro" id="IPR001328">
    <property type="entry name" value="Pept_tRNA_hydro"/>
</dbReference>
<keyword evidence="2 8" id="KW-0820">tRNA-binding</keyword>
<dbReference type="OrthoDB" id="9800507at2"/>
<feature type="binding site" evidence="8">
    <location>
        <position position="66"/>
    </location>
    <ligand>
        <name>tRNA</name>
        <dbReference type="ChEBI" id="CHEBI:17843"/>
    </ligand>
</feature>
<dbReference type="RefSeq" id="WP_078810158.1">
    <property type="nucleotide sequence ID" value="NZ_FUWM01000013.1"/>
</dbReference>
<comment type="function">
    <text evidence="8">Catalyzes the release of premature peptidyl moieties from peptidyl-tRNA molecules trapped in stalled 50S ribosomal subunits, and thus maintains levels of free tRNAs and 50S ribosomes.</text>
</comment>
<dbReference type="Pfam" id="PF01195">
    <property type="entry name" value="Pept_tRNA_hydro"/>
    <property type="match status" value="1"/>
</dbReference>
<dbReference type="GO" id="GO:0000049">
    <property type="term" value="F:tRNA binding"/>
    <property type="evidence" value="ECO:0007669"/>
    <property type="project" value="UniProtKB-UniRule"/>
</dbReference>
<feature type="site" description="Discriminates between blocked and unblocked aminoacyl-tRNA" evidence="8">
    <location>
        <position position="9"/>
    </location>
</feature>
<name>A0A1T4N5A0_9FIRM</name>
<evidence type="ECO:0000256" key="3">
    <source>
        <dbReference type="ARBA" id="ARBA00022801"/>
    </source>
</evidence>
<keyword evidence="8" id="KW-0963">Cytoplasm</keyword>
<dbReference type="STRING" id="142842.SAMN02745118_01694"/>
<dbReference type="PANTHER" id="PTHR17224">
    <property type="entry name" value="PEPTIDYL-TRNA HYDROLASE"/>
    <property type="match status" value="1"/>
</dbReference>
<dbReference type="CDD" id="cd00462">
    <property type="entry name" value="PTH"/>
    <property type="match status" value="1"/>
</dbReference>
<comment type="subcellular location">
    <subcellularLocation>
        <location evidence="8">Cytoplasm</location>
    </subcellularLocation>
</comment>
<dbReference type="Proteomes" id="UP000190625">
    <property type="component" value="Unassembled WGS sequence"/>
</dbReference>
<keyword evidence="3 8" id="KW-0378">Hydrolase</keyword>
<comment type="subunit">
    <text evidence="8">Monomer.</text>
</comment>
<comment type="function">
    <text evidence="8">Hydrolyzes ribosome-free peptidyl-tRNAs (with 1 or more amino acids incorporated), which drop off the ribosome during protein synthesis, or as a result of ribosome stalling.</text>
</comment>
<feature type="binding site" evidence="8">
    <location>
        <position position="14"/>
    </location>
    <ligand>
        <name>tRNA</name>
        <dbReference type="ChEBI" id="CHEBI:17843"/>
    </ligand>
</feature>
<evidence type="ECO:0000256" key="6">
    <source>
        <dbReference type="ARBA" id="ARBA00048707"/>
    </source>
</evidence>
<dbReference type="Gene3D" id="3.40.50.1470">
    <property type="entry name" value="Peptidyl-tRNA hydrolase"/>
    <property type="match status" value="1"/>
</dbReference>
<dbReference type="InterPro" id="IPR018171">
    <property type="entry name" value="Pept_tRNA_hydro_CS"/>
</dbReference>
<comment type="catalytic activity">
    <reaction evidence="6 8 9">
        <text>an N-acyl-L-alpha-aminoacyl-tRNA + H2O = an N-acyl-L-amino acid + a tRNA + H(+)</text>
        <dbReference type="Rhea" id="RHEA:54448"/>
        <dbReference type="Rhea" id="RHEA-COMP:10123"/>
        <dbReference type="Rhea" id="RHEA-COMP:13883"/>
        <dbReference type="ChEBI" id="CHEBI:15377"/>
        <dbReference type="ChEBI" id="CHEBI:15378"/>
        <dbReference type="ChEBI" id="CHEBI:59874"/>
        <dbReference type="ChEBI" id="CHEBI:78442"/>
        <dbReference type="ChEBI" id="CHEBI:138191"/>
        <dbReference type="EC" id="3.1.1.29"/>
    </reaction>
</comment>
<proteinExistence type="inferred from homology"/>
<feature type="active site" description="Proton acceptor" evidence="8">
    <location>
        <position position="19"/>
    </location>
</feature>
<feature type="binding site" evidence="8">
    <location>
        <position position="112"/>
    </location>
    <ligand>
        <name>tRNA</name>
        <dbReference type="ChEBI" id="CHEBI:17843"/>
    </ligand>
</feature>
<evidence type="ECO:0000256" key="7">
    <source>
        <dbReference type="ARBA" id="ARBA00050038"/>
    </source>
</evidence>
<dbReference type="EC" id="3.1.1.29" evidence="1 8"/>
<dbReference type="PROSITE" id="PS01195">
    <property type="entry name" value="PEPT_TRNA_HYDROL_1"/>
    <property type="match status" value="1"/>
</dbReference>
<dbReference type="HAMAP" id="MF_00083">
    <property type="entry name" value="Pept_tRNA_hydro_bact"/>
    <property type="match status" value="1"/>
</dbReference>
<accession>A0A1T4N5A0</accession>
<dbReference type="GO" id="GO:0006515">
    <property type="term" value="P:protein quality control for misfolded or incompletely synthesized proteins"/>
    <property type="evidence" value="ECO:0007669"/>
    <property type="project" value="UniProtKB-UniRule"/>
</dbReference>
<gene>
    <name evidence="8" type="primary">pth</name>
    <name evidence="11" type="ORF">SAMN02745118_01694</name>
</gene>
<evidence type="ECO:0000256" key="10">
    <source>
        <dbReference type="RuleBase" id="RU004320"/>
    </source>
</evidence>
<dbReference type="EMBL" id="FUWM01000013">
    <property type="protein sequence ID" value="SJZ74276.1"/>
    <property type="molecule type" value="Genomic_DNA"/>
</dbReference>
<evidence type="ECO:0000256" key="5">
    <source>
        <dbReference type="ARBA" id="ARBA00038063"/>
    </source>
</evidence>
<dbReference type="PANTHER" id="PTHR17224:SF1">
    <property type="entry name" value="PEPTIDYL-TRNA HYDROLASE"/>
    <property type="match status" value="1"/>
</dbReference>
<sequence length="185" mass="21134">MKLIVGLGNPDFKYSKTRHNIGFRIIDEFANQYQIKVNKEEKKALIGKSYLQGEKVILAKPQTYMNNSGQAVGELIRWYDIELEDVLIIYDDLDLELGQLRVRPSGGHGGHNGMKSIFNHLNNKSIPRIRVGIGRPPEYMTVTDYVLGKFSKENRNKVKKITSKAVDAIYEFLVNDINSVMNNFN</sequence>
<reference evidence="12" key="1">
    <citation type="submission" date="2017-02" db="EMBL/GenBank/DDBJ databases">
        <authorList>
            <person name="Varghese N."/>
            <person name="Submissions S."/>
        </authorList>
    </citation>
    <scope>NUCLEOTIDE SEQUENCE [LARGE SCALE GENOMIC DNA]</scope>
    <source>
        <strain evidence="12">ATCC BAA-73</strain>
    </source>
</reference>
<keyword evidence="12" id="KW-1185">Reference proteome</keyword>
<evidence type="ECO:0000256" key="4">
    <source>
        <dbReference type="ARBA" id="ARBA00022884"/>
    </source>
</evidence>
<evidence type="ECO:0000256" key="8">
    <source>
        <dbReference type="HAMAP-Rule" id="MF_00083"/>
    </source>
</evidence>
<dbReference type="SUPFAM" id="SSF53178">
    <property type="entry name" value="Peptidyl-tRNA hydrolase-like"/>
    <property type="match status" value="1"/>
</dbReference>
<keyword evidence="4 8" id="KW-0694">RNA-binding</keyword>
<dbReference type="GO" id="GO:0072344">
    <property type="term" value="P:rescue of stalled ribosome"/>
    <property type="evidence" value="ECO:0007669"/>
    <property type="project" value="UniProtKB-UniRule"/>
</dbReference>
<evidence type="ECO:0000256" key="1">
    <source>
        <dbReference type="ARBA" id="ARBA00013260"/>
    </source>
</evidence>
<evidence type="ECO:0000313" key="11">
    <source>
        <dbReference type="EMBL" id="SJZ74276.1"/>
    </source>
</evidence>
<dbReference type="AlphaFoldDB" id="A0A1T4N5A0"/>
<organism evidence="11 12">
    <name type="scientific">Selenihalanaerobacter shriftii</name>
    <dbReference type="NCBI Taxonomy" id="142842"/>
    <lineage>
        <taxon>Bacteria</taxon>
        <taxon>Bacillati</taxon>
        <taxon>Bacillota</taxon>
        <taxon>Clostridia</taxon>
        <taxon>Halanaerobiales</taxon>
        <taxon>Halobacteroidaceae</taxon>
        <taxon>Selenihalanaerobacter</taxon>
    </lineage>
</organism>
<dbReference type="PROSITE" id="PS01196">
    <property type="entry name" value="PEPT_TRNA_HYDROL_2"/>
    <property type="match status" value="1"/>
</dbReference>
<protein>
    <recommendedName>
        <fullName evidence="7 8">Peptidyl-tRNA hydrolase</fullName>
        <shortName evidence="8">Pth</shortName>
        <ecNumber evidence="1 8">3.1.1.29</ecNumber>
    </recommendedName>
</protein>
<dbReference type="GO" id="GO:0004045">
    <property type="term" value="F:peptidyl-tRNA hydrolase activity"/>
    <property type="evidence" value="ECO:0007669"/>
    <property type="project" value="UniProtKB-UniRule"/>
</dbReference>
<evidence type="ECO:0000313" key="12">
    <source>
        <dbReference type="Proteomes" id="UP000190625"/>
    </source>
</evidence>
<feature type="site" description="Stabilizes the basic form of H active site to accept a proton" evidence="8">
    <location>
        <position position="91"/>
    </location>
</feature>
<feature type="binding site" evidence="8">
    <location>
        <position position="64"/>
    </location>
    <ligand>
        <name>tRNA</name>
        <dbReference type="ChEBI" id="CHEBI:17843"/>
    </ligand>
</feature>
<evidence type="ECO:0000256" key="2">
    <source>
        <dbReference type="ARBA" id="ARBA00022555"/>
    </source>
</evidence>
<dbReference type="InterPro" id="IPR036416">
    <property type="entry name" value="Pept_tRNA_hydro_sf"/>
</dbReference>
<evidence type="ECO:0000256" key="9">
    <source>
        <dbReference type="RuleBase" id="RU000673"/>
    </source>
</evidence>